<name>A0A8K0GCL5_IGNLU</name>
<dbReference type="EMBL" id="VTPC01004662">
    <property type="protein sequence ID" value="KAF2896907.1"/>
    <property type="molecule type" value="Genomic_DNA"/>
</dbReference>
<evidence type="ECO:0000313" key="3">
    <source>
        <dbReference type="Proteomes" id="UP000801492"/>
    </source>
</evidence>
<organism evidence="2 3">
    <name type="scientific">Ignelater luminosus</name>
    <name type="common">Cucubano</name>
    <name type="synonym">Pyrophorus luminosus</name>
    <dbReference type="NCBI Taxonomy" id="2038154"/>
    <lineage>
        <taxon>Eukaryota</taxon>
        <taxon>Metazoa</taxon>
        <taxon>Ecdysozoa</taxon>
        <taxon>Arthropoda</taxon>
        <taxon>Hexapoda</taxon>
        <taxon>Insecta</taxon>
        <taxon>Pterygota</taxon>
        <taxon>Neoptera</taxon>
        <taxon>Endopterygota</taxon>
        <taxon>Coleoptera</taxon>
        <taxon>Polyphaga</taxon>
        <taxon>Elateriformia</taxon>
        <taxon>Elateroidea</taxon>
        <taxon>Elateridae</taxon>
        <taxon>Agrypninae</taxon>
        <taxon>Pyrophorini</taxon>
        <taxon>Ignelater</taxon>
    </lineage>
</organism>
<proteinExistence type="predicted"/>
<evidence type="ECO:0000313" key="2">
    <source>
        <dbReference type="EMBL" id="KAF2896907.1"/>
    </source>
</evidence>
<protein>
    <recommendedName>
        <fullName evidence="1">PiggyBac transposable element-derived protein domain-containing protein</fullName>
    </recommendedName>
</protein>
<sequence length="154" mass="18404">MLWEKLKDTHNALVSDPISRDKLDHIMSHIHLCDNAKLEQNDKLAKLRPLFEHLNKKFLEYAFFEEYHSIDECIDLTVNNAWQIHRKKKEGNHKSALETVLEENKNELMHQIGRPFTFLNQLKYDLLAHLVVLQTQQTRCEFCYEENNKEVLEM</sequence>
<reference evidence="2" key="1">
    <citation type="submission" date="2019-08" db="EMBL/GenBank/DDBJ databases">
        <title>The genome of the North American firefly Photinus pyralis.</title>
        <authorList>
            <consortium name="Photinus pyralis genome working group"/>
            <person name="Fallon T.R."/>
            <person name="Sander Lower S.E."/>
            <person name="Weng J.-K."/>
        </authorList>
    </citation>
    <scope>NUCLEOTIDE SEQUENCE</scope>
    <source>
        <strain evidence="2">TRF0915ILg1</strain>
        <tissue evidence="2">Whole body</tissue>
    </source>
</reference>
<dbReference type="AlphaFoldDB" id="A0A8K0GCL5"/>
<dbReference type="Pfam" id="PF13843">
    <property type="entry name" value="DDE_Tnp_1_7"/>
    <property type="match status" value="1"/>
</dbReference>
<gene>
    <name evidence="2" type="ORF">ILUMI_09270</name>
</gene>
<dbReference type="InterPro" id="IPR052638">
    <property type="entry name" value="PiggyBac_TE-derived"/>
</dbReference>
<feature type="domain" description="PiggyBac transposable element-derived protein" evidence="1">
    <location>
        <begin position="1"/>
        <end position="74"/>
    </location>
</feature>
<dbReference type="InterPro" id="IPR029526">
    <property type="entry name" value="PGBD"/>
</dbReference>
<dbReference type="OrthoDB" id="10057240at2759"/>
<dbReference type="PANTHER" id="PTHR47055:SF3">
    <property type="entry name" value="PHORBOL-ESTER_DAG-TYPE DOMAIN-CONTAINING PROTEIN"/>
    <property type="match status" value="1"/>
</dbReference>
<evidence type="ECO:0000259" key="1">
    <source>
        <dbReference type="Pfam" id="PF13843"/>
    </source>
</evidence>
<keyword evidence="3" id="KW-1185">Reference proteome</keyword>
<dbReference type="Proteomes" id="UP000801492">
    <property type="component" value="Unassembled WGS sequence"/>
</dbReference>
<dbReference type="PANTHER" id="PTHR47055">
    <property type="entry name" value="DDE_TNP_1_7 DOMAIN-CONTAINING PROTEIN"/>
    <property type="match status" value="1"/>
</dbReference>
<comment type="caution">
    <text evidence="2">The sequence shown here is derived from an EMBL/GenBank/DDBJ whole genome shotgun (WGS) entry which is preliminary data.</text>
</comment>
<accession>A0A8K0GCL5</accession>
<dbReference type="GO" id="GO:0043565">
    <property type="term" value="F:sequence-specific DNA binding"/>
    <property type="evidence" value="ECO:0007669"/>
    <property type="project" value="TreeGrafter"/>
</dbReference>